<evidence type="ECO:0000313" key="9">
    <source>
        <dbReference type="EMBL" id="PLW42466.1"/>
    </source>
</evidence>
<dbReference type="InterPro" id="IPR017938">
    <property type="entry name" value="Riboflavin_synthase-like_b-brl"/>
</dbReference>
<feature type="binding site" evidence="6">
    <location>
        <position position="171"/>
    </location>
    <ligand>
        <name>FAD</name>
        <dbReference type="ChEBI" id="CHEBI:57692"/>
    </ligand>
</feature>
<evidence type="ECO:0000256" key="2">
    <source>
        <dbReference type="ARBA" id="ARBA00006105"/>
    </source>
</evidence>
<dbReference type="SUPFAM" id="SSF63380">
    <property type="entry name" value="Riboflavin synthase domain-like"/>
    <property type="match status" value="1"/>
</dbReference>
<evidence type="ECO:0000259" key="7">
    <source>
        <dbReference type="PROSITE" id="PS51384"/>
    </source>
</evidence>
<gene>
    <name evidence="9" type="ORF">PCASD_04664</name>
    <name evidence="8" type="ORF">PCASD_20011</name>
</gene>
<proteinExistence type="inferred from homology"/>
<evidence type="ECO:0000256" key="5">
    <source>
        <dbReference type="ARBA" id="ARBA00023002"/>
    </source>
</evidence>
<dbReference type="GO" id="GO:0016491">
    <property type="term" value="F:oxidoreductase activity"/>
    <property type="evidence" value="ECO:0007669"/>
    <property type="project" value="UniProtKB-KW"/>
</dbReference>
<evidence type="ECO:0000256" key="4">
    <source>
        <dbReference type="ARBA" id="ARBA00022827"/>
    </source>
</evidence>
<feature type="binding site" evidence="6">
    <location>
        <position position="172"/>
    </location>
    <ligand>
        <name>FAD</name>
        <dbReference type="ChEBI" id="CHEBI:57692"/>
    </ligand>
</feature>
<dbReference type="InterPro" id="IPR001834">
    <property type="entry name" value="CBR-like"/>
</dbReference>
<dbReference type="PANTHER" id="PTHR19370:SF184">
    <property type="entry name" value="NADH-CYTOCHROME B5 REDUCTASE-LIKE"/>
    <property type="match status" value="1"/>
</dbReference>
<dbReference type="InterPro" id="IPR008333">
    <property type="entry name" value="Cbr1-like_FAD-bd_dom"/>
</dbReference>
<feature type="binding site" evidence="6">
    <location>
        <position position="133"/>
    </location>
    <ligand>
        <name>FAD</name>
        <dbReference type="ChEBI" id="CHEBI:57692"/>
    </ligand>
</feature>
<dbReference type="PROSITE" id="PS51384">
    <property type="entry name" value="FAD_FR"/>
    <property type="match status" value="1"/>
</dbReference>
<reference evidence="8 10" key="1">
    <citation type="submission" date="2017-11" db="EMBL/GenBank/DDBJ databases">
        <title>De novo assembly and phasing of dikaryotic genomes from two isolates of Puccinia coronata f. sp. avenae, the causal agent of oat crown rust.</title>
        <authorList>
            <person name="Miller M.E."/>
            <person name="Zhang Y."/>
            <person name="Omidvar V."/>
            <person name="Sperschneider J."/>
            <person name="Schwessinger B."/>
            <person name="Raley C."/>
            <person name="Palmer J.M."/>
            <person name="Garnica D."/>
            <person name="Upadhyaya N."/>
            <person name="Rathjen J."/>
            <person name="Taylor J.M."/>
            <person name="Park R.F."/>
            <person name="Dodds P.N."/>
            <person name="Hirsch C.D."/>
            <person name="Kianian S.F."/>
            <person name="Figueroa M."/>
        </authorList>
    </citation>
    <scope>NUCLEOTIDE SEQUENCE [LARGE SCALE GENOMIC DNA]</scope>
    <source>
        <strain evidence="8">12SD80</strain>
    </source>
</reference>
<comment type="similarity">
    <text evidence="2">Belongs to the flavoprotein pyridine nucleotide cytochrome reductase family.</text>
</comment>
<comment type="caution">
    <text evidence="8">The sequence shown here is derived from an EMBL/GenBank/DDBJ whole genome shotgun (WGS) entry which is preliminary data.</text>
</comment>
<evidence type="ECO:0000313" key="10">
    <source>
        <dbReference type="Proteomes" id="UP000235392"/>
    </source>
</evidence>
<dbReference type="SUPFAM" id="SSF52343">
    <property type="entry name" value="Ferredoxin reductase-like, C-terminal NADP-linked domain"/>
    <property type="match status" value="1"/>
</dbReference>
<keyword evidence="3 6" id="KW-0285">Flavoprotein</keyword>
<sequence length="373" mass="41067">MLSAFTSRQTLIRLRLRNSCSFPSPRARLTHTPTEPNAPRRRLLPLAVVGGGGVLSTLGYYYYRRWSTGEEGETLAVDQHRPFPITRTEQLSRDTMVVQLGLSVPELAAAPSGSLYIEAIYLKHPALQIERPYTPLSALSPSAQLPPVPPVDCHHSPTLDLLVKKYPDGDVSTYLHHAAKNLGNRLEIRGPVPTWCHPKGGIDELVFVCDAPIDSLKNSVSLIIPMRRSIRWDPSRDVSSGQPNRTKGGAGLPKFKLIYLARSLDSAYLLDELRGYHSHFPDVFSFKLLVDTPPHPPSALNHSVDKVGRLELSDLTKWLGNSQPETKRIVLVCGPDSLICSVAGCKGRGYNSQGEIGGMLKSLGYSKDQVVKL</sequence>
<dbReference type="Gene3D" id="3.40.50.80">
    <property type="entry name" value="Nucleotide-binding domain of ferredoxin-NADP reductase (FNR) module"/>
    <property type="match status" value="1"/>
</dbReference>
<dbReference type="PANTHER" id="PTHR19370">
    <property type="entry name" value="NADH-CYTOCHROME B5 REDUCTASE"/>
    <property type="match status" value="1"/>
</dbReference>
<feature type="binding site" evidence="6">
    <location>
        <position position="164"/>
    </location>
    <ligand>
        <name>FAD</name>
        <dbReference type="ChEBI" id="CHEBI:57692"/>
    </ligand>
</feature>
<dbReference type="Proteomes" id="UP000235392">
    <property type="component" value="Unassembled WGS sequence"/>
</dbReference>
<dbReference type="InterPro" id="IPR017927">
    <property type="entry name" value="FAD-bd_FR_type"/>
</dbReference>
<dbReference type="EMBL" id="PGCI01000078">
    <property type="protein sequence ID" value="PLW42466.1"/>
    <property type="molecule type" value="Genomic_DNA"/>
</dbReference>
<organism evidence="8 10">
    <name type="scientific">Puccinia coronata f. sp. avenae</name>
    <dbReference type="NCBI Taxonomy" id="200324"/>
    <lineage>
        <taxon>Eukaryota</taxon>
        <taxon>Fungi</taxon>
        <taxon>Dikarya</taxon>
        <taxon>Basidiomycota</taxon>
        <taxon>Pucciniomycotina</taxon>
        <taxon>Pucciniomycetes</taxon>
        <taxon>Pucciniales</taxon>
        <taxon>Pucciniaceae</taxon>
        <taxon>Puccinia</taxon>
    </lineage>
</organism>
<keyword evidence="4 6" id="KW-0274">FAD</keyword>
<dbReference type="AlphaFoldDB" id="A0A2N5SCA9"/>
<name>A0A2N5SCA9_9BASI</name>
<protein>
    <recommendedName>
        <fullName evidence="7">FAD-binding FR-type domain-containing protein</fullName>
    </recommendedName>
</protein>
<feature type="binding site" evidence="6">
    <location>
        <position position="131"/>
    </location>
    <ligand>
        <name>FAD</name>
        <dbReference type="ChEBI" id="CHEBI:57692"/>
    </ligand>
</feature>
<dbReference type="Pfam" id="PF00970">
    <property type="entry name" value="FAD_binding_6"/>
    <property type="match status" value="1"/>
</dbReference>
<accession>A0A2N5SCA9</accession>
<evidence type="ECO:0000313" key="8">
    <source>
        <dbReference type="EMBL" id="PLW10844.1"/>
    </source>
</evidence>
<evidence type="ECO:0000256" key="6">
    <source>
        <dbReference type="PIRSR" id="PIRSR601834-1"/>
    </source>
</evidence>
<feature type="binding site" evidence="6">
    <location>
        <position position="162"/>
    </location>
    <ligand>
        <name>FAD</name>
        <dbReference type="ChEBI" id="CHEBI:57692"/>
    </ligand>
</feature>
<feature type="binding site" evidence="6">
    <location>
        <position position="132"/>
    </location>
    <ligand>
        <name>FAD</name>
        <dbReference type="ChEBI" id="CHEBI:57692"/>
    </ligand>
</feature>
<comment type="cofactor">
    <cofactor evidence="1 6">
        <name>FAD</name>
        <dbReference type="ChEBI" id="CHEBI:57692"/>
    </cofactor>
</comment>
<keyword evidence="5" id="KW-0560">Oxidoreductase</keyword>
<feature type="domain" description="FAD-binding FR-type" evidence="7">
    <location>
        <begin position="78"/>
        <end position="198"/>
    </location>
</feature>
<dbReference type="EMBL" id="PGCI01000947">
    <property type="protein sequence ID" value="PLW10844.1"/>
    <property type="molecule type" value="Genomic_DNA"/>
</dbReference>
<evidence type="ECO:0000256" key="1">
    <source>
        <dbReference type="ARBA" id="ARBA00001974"/>
    </source>
</evidence>
<dbReference type="InterPro" id="IPR039261">
    <property type="entry name" value="FNR_nucleotide-bd"/>
</dbReference>
<evidence type="ECO:0000256" key="3">
    <source>
        <dbReference type="ARBA" id="ARBA00022630"/>
    </source>
</evidence>
<dbReference type="Gene3D" id="2.40.30.10">
    <property type="entry name" value="Translation factors"/>
    <property type="match status" value="1"/>
</dbReference>